<feature type="domain" description="Sphingomyelin phosphodiesterase C-terminal" evidence="14">
    <location>
        <begin position="442"/>
        <end position="565"/>
    </location>
</feature>
<dbReference type="Pfam" id="PF19272">
    <property type="entry name" value="ASMase_C"/>
    <property type="match status" value="1"/>
</dbReference>
<name>A0A9P4I4D1_9PEZI</name>
<dbReference type="EMBL" id="ML978142">
    <property type="protein sequence ID" value="KAF2092753.1"/>
    <property type="molecule type" value="Genomic_DNA"/>
</dbReference>
<dbReference type="InterPro" id="IPR011160">
    <property type="entry name" value="Sphingomy_PDE"/>
</dbReference>
<keyword evidence="16" id="KW-1185">Reference proteome</keyword>
<keyword evidence="9" id="KW-0326">Glycosidase</keyword>
<feature type="binding site" evidence="10">
    <location>
        <position position="165"/>
    </location>
    <ligand>
        <name>Zn(2+)</name>
        <dbReference type="ChEBI" id="CHEBI:29105"/>
        <label>1</label>
    </ligand>
</feature>
<dbReference type="GO" id="GO:0016798">
    <property type="term" value="F:hydrolase activity, acting on glycosyl bonds"/>
    <property type="evidence" value="ECO:0007669"/>
    <property type="project" value="UniProtKB-KW"/>
</dbReference>
<dbReference type="GO" id="GO:0004767">
    <property type="term" value="F:sphingomyelin phosphodiesterase activity"/>
    <property type="evidence" value="ECO:0007669"/>
    <property type="project" value="UniProtKB-UniRule"/>
</dbReference>
<feature type="domain" description="Calcineurin-like phosphoesterase" evidence="13">
    <location>
        <begin position="157"/>
        <end position="421"/>
    </location>
</feature>
<keyword evidence="3" id="KW-0964">Secreted</keyword>
<evidence type="ECO:0000256" key="2">
    <source>
        <dbReference type="ARBA" id="ARBA00008234"/>
    </source>
</evidence>
<organism evidence="15 16">
    <name type="scientific">Rhizodiscina lignyota</name>
    <dbReference type="NCBI Taxonomy" id="1504668"/>
    <lineage>
        <taxon>Eukaryota</taxon>
        <taxon>Fungi</taxon>
        <taxon>Dikarya</taxon>
        <taxon>Ascomycota</taxon>
        <taxon>Pezizomycotina</taxon>
        <taxon>Dothideomycetes</taxon>
        <taxon>Pleosporomycetidae</taxon>
        <taxon>Aulographales</taxon>
        <taxon>Rhizodiscinaceae</taxon>
        <taxon>Rhizodiscina</taxon>
    </lineage>
</organism>
<evidence type="ECO:0000256" key="4">
    <source>
        <dbReference type="ARBA" id="ARBA00022723"/>
    </source>
</evidence>
<evidence type="ECO:0000256" key="6">
    <source>
        <dbReference type="ARBA" id="ARBA00022801"/>
    </source>
</evidence>
<feature type="binding site" evidence="10">
    <location>
        <position position="418"/>
    </location>
    <ligand>
        <name>Zn(2+)</name>
        <dbReference type="ChEBI" id="CHEBI:29105"/>
        <label>2</label>
    </ligand>
</feature>
<accession>A0A9P4I4D1</accession>
<comment type="caution">
    <text evidence="15">The sequence shown here is derived from an EMBL/GenBank/DDBJ whole genome shotgun (WGS) entry which is preliminary data.</text>
</comment>
<feature type="binding site" evidence="10">
    <location>
        <position position="384"/>
    </location>
    <ligand>
        <name>Zn(2+)</name>
        <dbReference type="ChEBI" id="CHEBI:29105"/>
        <label>2</label>
    </ligand>
</feature>
<dbReference type="InterPro" id="IPR041805">
    <property type="entry name" value="ASMase/PPN1_MPP"/>
</dbReference>
<keyword evidence="11" id="KW-1015">Disulfide bond</keyword>
<dbReference type="InterPro" id="IPR029052">
    <property type="entry name" value="Metallo-depent_PP-like"/>
</dbReference>
<feature type="signal peptide" evidence="12">
    <location>
        <begin position="1"/>
        <end position="16"/>
    </location>
</feature>
<dbReference type="PANTHER" id="PTHR10340">
    <property type="entry name" value="SPHINGOMYELIN PHOSPHODIESTERASE"/>
    <property type="match status" value="1"/>
</dbReference>
<feature type="binding site" evidence="10">
    <location>
        <position position="163"/>
    </location>
    <ligand>
        <name>Zn(2+)</name>
        <dbReference type="ChEBI" id="CHEBI:29105"/>
        <label>1</label>
    </ligand>
</feature>
<feature type="binding site" evidence="10">
    <location>
        <position position="237"/>
    </location>
    <ligand>
        <name>Zn(2+)</name>
        <dbReference type="ChEBI" id="CHEBI:29105"/>
        <label>1</label>
    </ligand>
</feature>
<dbReference type="Gene3D" id="3.60.21.10">
    <property type="match status" value="1"/>
</dbReference>
<feature type="disulfide bond" evidence="11">
    <location>
        <begin position="79"/>
        <end position="90"/>
    </location>
</feature>
<sequence length="631" mass="71402">MQFLTSLLVLWSVSLAAVASPAPSSITLQKPFNATATLEHLIDDVNKKTCSDCQDILLWLQAVARRGLDEFSKLWQDLCLEAQGDTVDGCNGRQLQDAVPLAYVLSNMDIPSHTSTIFCNVVFSQCDLPPVRPYKIPFPKPKPAKSLPRVSGKKPINVVHISDVHVDLEYVVGSNYNCSNGICCRVTNPIDGPKFTQYAAGPFGNSHCDSPLSLEKSMYSAINEIVPDKEFTLFTGDLIEGATWLSEAEAVDDMNDVHLRQSTLGQVYPAFGNHDTDPVDQFPLEGLPLTRDWQWVYNTISENWKPWIGEEAAQTVKTNFGRYSIVRPDTKLRIISMNTMFWMRVNFFMYLREMPFDPNGQFAWLVEELQKAEDNEERVYIIGHVPMGRVDALWDYSEYFDQIIQRYEGTIAGQFFGHTHHDQWEIAYTDYLNQTAANAVGVSYITNALTPTSGNPTFRVYSVDPETWSVLDYTTYFTNMSLATFQEEPKWEKYYGFKETYGPLVSPPYTDPSAELTGAFMHNVTEVFVKDDAQFQAYNARKTRGFGVTPCTGDCKYMEICQLRSPQSQFNCIGNAVNAQEPANFTKREAEFYSHAVDDCHQAAWEGTAKAIRADMSGFKRKLVRRYGDEL</sequence>
<evidence type="ECO:0000256" key="11">
    <source>
        <dbReference type="PIRSR" id="PIRSR000948-2"/>
    </source>
</evidence>
<evidence type="ECO:0000256" key="10">
    <source>
        <dbReference type="PIRSR" id="PIRSR000948-1"/>
    </source>
</evidence>
<dbReference type="OrthoDB" id="282973at2759"/>
<protein>
    <recommendedName>
        <fullName evidence="9">Sphingomyelin phosphodiesterase</fullName>
    </recommendedName>
</protein>
<evidence type="ECO:0000259" key="13">
    <source>
        <dbReference type="Pfam" id="PF00149"/>
    </source>
</evidence>
<dbReference type="PIRSF" id="PIRSF000948">
    <property type="entry name" value="Sphingomy_PDE"/>
    <property type="match status" value="1"/>
</dbReference>
<dbReference type="InterPro" id="IPR004843">
    <property type="entry name" value="Calcineurin-like_PHP"/>
</dbReference>
<keyword evidence="7 10" id="KW-0862">Zinc</keyword>
<proteinExistence type="inferred from homology"/>
<feature type="binding site" evidence="10">
    <location>
        <position position="273"/>
    </location>
    <ligand>
        <name>Zn(2+)</name>
        <dbReference type="ChEBI" id="CHEBI:29105"/>
        <label>2</label>
    </ligand>
</feature>
<feature type="disulfide bond" evidence="11">
    <location>
        <begin position="184"/>
        <end position="208"/>
    </location>
</feature>
<keyword evidence="8" id="KW-0325">Glycoprotein</keyword>
<dbReference type="GO" id="GO:0046872">
    <property type="term" value="F:metal ion binding"/>
    <property type="evidence" value="ECO:0007669"/>
    <property type="project" value="UniProtKB-KW"/>
</dbReference>
<dbReference type="PANTHER" id="PTHR10340:SF34">
    <property type="entry name" value="SPHINGOMYELIN PHOSPHODIESTERASE"/>
    <property type="match status" value="1"/>
</dbReference>
<keyword evidence="6 9" id="KW-0378">Hydrolase</keyword>
<comment type="similarity">
    <text evidence="2 9">Belongs to the acid sphingomyelinase family.</text>
</comment>
<evidence type="ECO:0000256" key="1">
    <source>
        <dbReference type="ARBA" id="ARBA00004613"/>
    </source>
</evidence>
<comment type="function">
    <text evidence="9">Converts sphingomyelin to ceramide.</text>
</comment>
<dbReference type="Proteomes" id="UP000799772">
    <property type="component" value="Unassembled WGS sequence"/>
</dbReference>
<dbReference type="AlphaFoldDB" id="A0A9P4I4D1"/>
<dbReference type="GO" id="GO:0016020">
    <property type="term" value="C:membrane"/>
    <property type="evidence" value="ECO:0007669"/>
    <property type="project" value="GOC"/>
</dbReference>
<evidence type="ECO:0000256" key="9">
    <source>
        <dbReference type="PIRNR" id="PIRNR000948"/>
    </source>
</evidence>
<keyword evidence="4 10" id="KW-0479">Metal-binding</keyword>
<feature type="chain" id="PRO_5040456273" description="Sphingomyelin phosphodiesterase" evidence="12">
    <location>
        <begin position="17"/>
        <end position="631"/>
    </location>
</feature>
<dbReference type="Pfam" id="PF00149">
    <property type="entry name" value="Metallophos"/>
    <property type="match status" value="1"/>
</dbReference>
<dbReference type="CDD" id="cd00842">
    <property type="entry name" value="MPP_ASMase"/>
    <property type="match status" value="1"/>
</dbReference>
<evidence type="ECO:0000256" key="7">
    <source>
        <dbReference type="ARBA" id="ARBA00022833"/>
    </source>
</evidence>
<evidence type="ECO:0000313" key="15">
    <source>
        <dbReference type="EMBL" id="KAF2092753.1"/>
    </source>
</evidence>
<evidence type="ECO:0000256" key="5">
    <source>
        <dbReference type="ARBA" id="ARBA00022729"/>
    </source>
</evidence>
<evidence type="ECO:0000256" key="8">
    <source>
        <dbReference type="ARBA" id="ARBA00023180"/>
    </source>
</evidence>
<evidence type="ECO:0000256" key="3">
    <source>
        <dbReference type="ARBA" id="ARBA00022525"/>
    </source>
</evidence>
<evidence type="ECO:0000256" key="12">
    <source>
        <dbReference type="SAM" id="SignalP"/>
    </source>
</evidence>
<feature type="disulfide bond" evidence="11">
    <location>
        <begin position="50"/>
        <end position="126"/>
    </location>
</feature>
<feature type="binding site" evidence="10">
    <location>
        <position position="420"/>
    </location>
    <ligand>
        <name>Zn(2+)</name>
        <dbReference type="ChEBI" id="CHEBI:29105"/>
        <label>1</label>
    </ligand>
</feature>
<comment type="cofactor">
    <cofactor evidence="10">
        <name>Zn(2+)</name>
        <dbReference type="ChEBI" id="CHEBI:29105"/>
    </cofactor>
    <text evidence="10">Binds 2 Zn(2+) ions per subunit.</text>
</comment>
<feature type="disulfide bond" evidence="11">
    <location>
        <begin position="551"/>
        <end position="555"/>
    </location>
</feature>
<reference evidence="15" key="1">
    <citation type="journal article" date="2020" name="Stud. Mycol.">
        <title>101 Dothideomycetes genomes: a test case for predicting lifestyles and emergence of pathogens.</title>
        <authorList>
            <person name="Haridas S."/>
            <person name="Albert R."/>
            <person name="Binder M."/>
            <person name="Bloem J."/>
            <person name="Labutti K."/>
            <person name="Salamov A."/>
            <person name="Andreopoulos B."/>
            <person name="Baker S."/>
            <person name="Barry K."/>
            <person name="Bills G."/>
            <person name="Bluhm B."/>
            <person name="Cannon C."/>
            <person name="Castanera R."/>
            <person name="Culley D."/>
            <person name="Daum C."/>
            <person name="Ezra D."/>
            <person name="Gonzalez J."/>
            <person name="Henrissat B."/>
            <person name="Kuo A."/>
            <person name="Liang C."/>
            <person name="Lipzen A."/>
            <person name="Lutzoni F."/>
            <person name="Magnuson J."/>
            <person name="Mondo S."/>
            <person name="Nolan M."/>
            <person name="Ohm R."/>
            <person name="Pangilinan J."/>
            <person name="Park H.-J."/>
            <person name="Ramirez L."/>
            <person name="Alfaro M."/>
            <person name="Sun H."/>
            <person name="Tritt A."/>
            <person name="Yoshinaga Y."/>
            <person name="Zwiers L.-H."/>
            <person name="Turgeon B."/>
            <person name="Goodwin S."/>
            <person name="Spatafora J."/>
            <person name="Crous P."/>
            <person name="Grigoriev I."/>
        </authorList>
    </citation>
    <scope>NUCLEOTIDE SEQUENCE</scope>
    <source>
        <strain evidence="15">CBS 133067</strain>
    </source>
</reference>
<feature type="binding site" evidence="10">
    <location>
        <position position="237"/>
    </location>
    <ligand>
        <name>Zn(2+)</name>
        <dbReference type="ChEBI" id="CHEBI:29105"/>
        <label>2</label>
    </ligand>
</feature>
<comment type="subcellular location">
    <subcellularLocation>
        <location evidence="1">Secreted</location>
    </subcellularLocation>
</comment>
<feature type="disulfide bond" evidence="11">
    <location>
        <begin position="178"/>
        <end position="183"/>
    </location>
</feature>
<keyword evidence="5 12" id="KW-0732">Signal</keyword>
<dbReference type="InterPro" id="IPR045473">
    <property type="entry name" value="ASM_C"/>
</dbReference>
<dbReference type="SUPFAM" id="SSF56300">
    <property type="entry name" value="Metallo-dependent phosphatases"/>
    <property type="match status" value="1"/>
</dbReference>
<dbReference type="GO" id="GO:0006685">
    <property type="term" value="P:sphingomyelin catabolic process"/>
    <property type="evidence" value="ECO:0007669"/>
    <property type="project" value="UniProtKB-UniRule"/>
</dbReference>
<evidence type="ECO:0000259" key="14">
    <source>
        <dbReference type="Pfam" id="PF19272"/>
    </source>
</evidence>
<dbReference type="GO" id="GO:0005576">
    <property type="term" value="C:extracellular region"/>
    <property type="evidence" value="ECO:0007669"/>
    <property type="project" value="UniProtKB-SubCell"/>
</dbReference>
<evidence type="ECO:0000313" key="16">
    <source>
        <dbReference type="Proteomes" id="UP000799772"/>
    </source>
</evidence>
<gene>
    <name evidence="15" type="ORF">NA57DRAFT_81903</name>
</gene>